<evidence type="ECO:0000313" key="2">
    <source>
        <dbReference type="Proteomes" id="UP000278627"/>
    </source>
</evidence>
<gene>
    <name evidence="1" type="ORF">BPAG_LOCUS848</name>
</gene>
<dbReference type="Proteomes" id="UP000278627">
    <property type="component" value="Unassembled WGS sequence"/>
</dbReference>
<evidence type="ECO:0000313" key="1">
    <source>
        <dbReference type="EMBL" id="VDN82034.1"/>
    </source>
</evidence>
<keyword evidence="2" id="KW-1185">Reference proteome</keyword>
<organism evidence="3">
    <name type="scientific">Brugia pahangi</name>
    <name type="common">Filarial nematode worm</name>
    <dbReference type="NCBI Taxonomy" id="6280"/>
    <lineage>
        <taxon>Eukaryota</taxon>
        <taxon>Metazoa</taxon>
        <taxon>Ecdysozoa</taxon>
        <taxon>Nematoda</taxon>
        <taxon>Chromadorea</taxon>
        <taxon>Rhabditida</taxon>
        <taxon>Spirurina</taxon>
        <taxon>Spiruromorpha</taxon>
        <taxon>Filarioidea</taxon>
        <taxon>Onchocercidae</taxon>
        <taxon>Brugia</taxon>
    </lineage>
</organism>
<reference evidence="1 2" key="2">
    <citation type="submission" date="2018-11" db="EMBL/GenBank/DDBJ databases">
        <authorList>
            <consortium name="Pathogen Informatics"/>
        </authorList>
    </citation>
    <scope>NUCLEOTIDE SEQUENCE [LARGE SCALE GENOMIC DNA]</scope>
</reference>
<evidence type="ECO:0000313" key="3">
    <source>
        <dbReference type="WBParaSite" id="BPAG_0000084701-mRNA-1"/>
    </source>
</evidence>
<dbReference type="EMBL" id="UZAD01000048">
    <property type="protein sequence ID" value="VDN82034.1"/>
    <property type="molecule type" value="Genomic_DNA"/>
</dbReference>
<sequence>MGRFVVTKRVFDTESLVRPKLAPTNDRSSACKACTVATGGGAVATAQISAWQLGGVSAAVCGILPPLHTILV</sequence>
<dbReference type="AlphaFoldDB" id="A0A0N4SYN1"/>
<proteinExistence type="predicted"/>
<dbReference type="WBParaSite" id="BPAG_0000084701-mRNA-1">
    <property type="protein sequence ID" value="BPAG_0000084701-mRNA-1"/>
    <property type="gene ID" value="BPAG_0000084701"/>
</dbReference>
<name>A0A0N4SYN1_BRUPA</name>
<accession>A0A0N4SYN1</accession>
<protein>
    <submittedName>
        <fullName evidence="1 3">Uncharacterized protein</fullName>
    </submittedName>
</protein>
<reference evidence="3" key="1">
    <citation type="submission" date="2017-02" db="UniProtKB">
        <authorList>
            <consortium name="WormBaseParasite"/>
        </authorList>
    </citation>
    <scope>IDENTIFICATION</scope>
</reference>